<dbReference type="RefSeq" id="WP_051612937.1">
    <property type="nucleotide sequence ID" value="NZ_JAFBBK010000001.1"/>
</dbReference>
<dbReference type="PROSITE" id="PS50801">
    <property type="entry name" value="STAS"/>
    <property type="match status" value="1"/>
</dbReference>
<evidence type="ECO:0000256" key="2">
    <source>
        <dbReference type="RuleBase" id="RU003749"/>
    </source>
</evidence>
<dbReference type="Proteomes" id="UP000703038">
    <property type="component" value="Unassembled WGS sequence"/>
</dbReference>
<dbReference type="PANTHER" id="PTHR33495">
    <property type="entry name" value="ANTI-SIGMA FACTOR ANTAGONIST TM_1081-RELATED-RELATED"/>
    <property type="match status" value="1"/>
</dbReference>
<dbReference type="InterPro" id="IPR003658">
    <property type="entry name" value="Anti-sigma_ant"/>
</dbReference>
<feature type="domain" description="STAS" evidence="3">
    <location>
        <begin position="11"/>
        <end position="119"/>
    </location>
</feature>
<dbReference type="NCBIfam" id="TIGR00377">
    <property type="entry name" value="ant_ant_sig"/>
    <property type="match status" value="1"/>
</dbReference>
<evidence type="ECO:0000313" key="4">
    <source>
        <dbReference type="EMBL" id="MBM7413918.1"/>
    </source>
</evidence>
<keyword evidence="5" id="KW-1185">Reference proteome</keyword>
<dbReference type="Gene3D" id="3.30.750.24">
    <property type="entry name" value="STAS domain"/>
    <property type="match status" value="1"/>
</dbReference>
<proteinExistence type="inferred from homology"/>
<gene>
    <name evidence="4" type="ORF">JOE42_000651</name>
</gene>
<evidence type="ECO:0000256" key="1">
    <source>
        <dbReference type="ARBA" id="ARBA00009013"/>
    </source>
</evidence>
<dbReference type="SUPFAM" id="SSF52091">
    <property type="entry name" value="SpoIIaa-like"/>
    <property type="match status" value="1"/>
</dbReference>
<name>A0ABS2KPM0_9NOCA</name>
<accession>A0ABS2KPM0</accession>
<sequence>MSIAENTTDAFRVDTEWHDDAAILTVVGELDLATAPILQDAVDAVRTTASSALIIDLTGVDFLASAGMTVLVTSHQAVGDDVAFAVVARGAATARPLQLVGLDETFPVLDTREAALAAVTTSGSPVDDLA</sequence>
<organism evidence="4 5">
    <name type="scientific">Rhodococcoides corynebacterioides</name>
    <dbReference type="NCBI Taxonomy" id="53972"/>
    <lineage>
        <taxon>Bacteria</taxon>
        <taxon>Bacillati</taxon>
        <taxon>Actinomycetota</taxon>
        <taxon>Actinomycetes</taxon>
        <taxon>Mycobacteriales</taxon>
        <taxon>Nocardiaceae</taxon>
        <taxon>Rhodococcoides</taxon>
    </lineage>
</organism>
<evidence type="ECO:0000313" key="5">
    <source>
        <dbReference type="Proteomes" id="UP000703038"/>
    </source>
</evidence>
<protein>
    <recommendedName>
        <fullName evidence="2">Anti-sigma factor antagonist</fullName>
    </recommendedName>
</protein>
<dbReference type="InterPro" id="IPR036513">
    <property type="entry name" value="STAS_dom_sf"/>
</dbReference>
<comment type="similarity">
    <text evidence="1 2">Belongs to the anti-sigma-factor antagonist family.</text>
</comment>
<reference evidence="4 5" key="1">
    <citation type="submission" date="2021-01" db="EMBL/GenBank/DDBJ databases">
        <title>Genomics of switchgrass bacterial isolates.</title>
        <authorList>
            <person name="Shade A."/>
        </authorList>
    </citation>
    <scope>NUCLEOTIDE SEQUENCE [LARGE SCALE GENOMIC DNA]</scope>
    <source>
        <strain evidence="4 5">PvP111</strain>
    </source>
</reference>
<dbReference type="Pfam" id="PF01740">
    <property type="entry name" value="STAS"/>
    <property type="match status" value="1"/>
</dbReference>
<dbReference type="EMBL" id="JAFBBK010000001">
    <property type="protein sequence ID" value="MBM7413918.1"/>
    <property type="molecule type" value="Genomic_DNA"/>
</dbReference>
<dbReference type="InterPro" id="IPR002645">
    <property type="entry name" value="STAS_dom"/>
</dbReference>
<evidence type="ECO:0000259" key="3">
    <source>
        <dbReference type="PROSITE" id="PS50801"/>
    </source>
</evidence>
<dbReference type="CDD" id="cd07043">
    <property type="entry name" value="STAS_anti-anti-sigma_factors"/>
    <property type="match status" value="1"/>
</dbReference>
<dbReference type="PANTHER" id="PTHR33495:SF13">
    <property type="entry name" value="ANTI-SIGMA-F FACTOR ANTAGONIST RSFB"/>
    <property type="match status" value="1"/>
</dbReference>
<comment type="caution">
    <text evidence="4">The sequence shown here is derived from an EMBL/GenBank/DDBJ whole genome shotgun (WGS) entry which is preliminary data.</text>
</comment>